<dbReference type="EMBL" id="MVBO01000002">
    <property type="protein sequence ID" value="OZJ06675.1"/>
    <property type="molecule type" value="Genomic_DNA"/>
</dbReference>
<dbReference type="AlphaFoldDB" id="A0A261Y7S9"/>
<protein>
    <submittedName>
        <fullName evidence="3">Uncharacterized protein</fullName>
    </submittedName>
</protein>
<evidence type="ECO:0000313" key="3">
    <source>
        <dbReference type="EMBL" id="OZJ06675.1"/>
    </source>
</evidence>
<accession>A0A261Y7S9</accession>
<dbReference type="OrthoDB" id="2589563at2759"/>
<organism evidence="3 4">
    <name type="scientific">Bifiguratus adelaidae</name>
    <dbReference type="NCBI Taxonomy" id="1938954"/>
    <lineage>
        <taxon>Eukaryota</taxon>
        <taxon>Fungi</taxon>
        <taxon>Fungi incertae sedis</taxon>
        <taxon>Mucoromycota</taxon>
        <taxon>Mucoromycotina</taxon>
        <taxon>Endogonomycetes</taxon>
        <taxon>Endogonales</taxon>
        <taxon>Endogonales incertae sedis</taxon>
        <taxon>Bifiguratus</taxon>
    </lineage>
</organism>
<dbReference type="GO" id="GO:0000324">
    <property type="term" value="C:fungal-type vacuole"/>
    <property type="evidence" value="ECO:0007669"/>
    <property type="project" value="TreeGrafter"/>
</dbReference>
<gene>
    <name evidence="3" type="ORF">BZG36_00392</name>
</gene>
<feature type="region of interest" description="Disordered" evidence="1">
    <location>
        <begin position="1"/>
        <end position="49"/>
    </location>
</feature>
<dbReference type="InterPro" id="IPR037737">
    <property type="entry name" value="Srf1"/>
</dbReference>
<evidence type="ECO:0000256" key="1">
    <source>
        <dbReference type="SAM" id="MobiDB-lite"/>
    </source>
</evidence>
<keyword evidence="2" id="KW-0472">Membrane</keyword>
<feature type="transmembrane region" description="Helical" evidence="2">
    <location>
        <begin position="214"/>
        <end position="237"/>
    </location>
</feature>
<dbReference type="Proteomes" id="UP000242875">
    <property type="component" value="Unassembled WGS sequence"/>
</dbReference>
<evidence type="ECO:0000313" key="4">
    <source>
        <dbReference type="Proteomes" id="UP000242875"/>
    </source>
</evidence>
<keyword evidence="2" id="KW-1133">Transmembrane helix</keyword>
<evidence type="ECO:0000256" key="2">
    <source>
        <dbReference type="SAM" id="Phobius"/>
    </source>
</evidence>
<dbReference type="PANTHER" id="PTHR36819:SF1">
    <property type="entry name" value="REGULATOR OF PHOSPHOLIPASE D SRF1"/>
    <property type="match status" value="1"/>
</dbReference>
<reference evidence="3 4" key="1">
    <citation type="journal article" date="2017" name="Mycologia">
        <title>Bifiguratus adelaidae, gen. et sp. nov., a new member of Mucoromycotina in endophytic and soil-dwelling habitats.</title>
        <authorList>
            <person name="Torres-Cruz T.J."/>
            <person name="Billingsley Tobias T.L."/>
            <person name="Almatruk M."/>
            <person name="Hesse C."/>
            <person name="Kuske C.R."/>
            <person name="Desiro A."/>
            <person name="Benucci G.M."/>
            <person name="Bonito G."/>
            <person name="Stajich J.E."/>
            <person name="Dunlap C."/>
            <person name="Arnold A.E."/>
            <person name="Porras-Alfaro A."/>
        </authorList>
    </citation>
    <scope>NUCLEOTIDE SEQUENCE [LARGE SCALE GENOMIC DNA]</scope>
    <source>
        <strain evidence="3 4">AZ0501</strain>
    </source>
</reference>
<keyword evidence="4" id="KW-1185">Reference proteome</keyword>
<dbReference type="GO" id="GO:0071944">
    <property type="term" value="C:cell periphery"/>
    <property type="evidence" value="ECO:0007669"/>
    <property type="project" value="TreeGrafter"/>
</dbReference>
<name>A0A261Y7S9_9FUNG</name>
<dbReference type="PANTHER" id="PTHR36819">
    <property type="entry name" value="REGULATOR OF PHOSPHOLIPASE D SRF1"/>
    <property type="match status" value="1"/>
</dbReference>
<feature type="compositionally biased region" description="Polar residues" evidence="1">
    <location>
        <begin position="18"/>
        <end position="29"/>
    </location>
</feature>
<feature type="transmembrane region" description="Helical" evidence="2">
    <location>
        <begin position="249"/>
        <end position="268"/>
    </location>
</feature>
<proteinExistence type="predicted"/>
<feature type="transmembrane region" description="Helical" evidence="2">
    <location>
        <begin position="288"/>
        <end position="313"/>
    </location>
</feature>
<comment type="caution">
    <text evidence="3">The sequence shown here is derived from an EMBL/GenBank/DDBJ whole genome shotgun (WGS) entry which is preliminary data.</text>
</comment>
<sequence length="389" mass="42856">MSNPDDNTRVQDAGYFSDHSTTRSIQNAAIASGMQEGNAEQESAANPPLSALPTHMVAEAPQLSPHSTVKGVTYAAEPTYHSDVVRDLTVGEVEDGQDQSSKLAQKKVNVLPPWLKRSSSSFVGRMTRSSTSNSIETSNPKWHTFTIPAAKRKQVSDESTELEQQQPASFATQLPEHDWSKPWLPTPTPNDTNPLAPPVAPKWRIKDRIIHSTWLPLCVKATIMLFCIISLGLAGSICHINQVSGLGQVPSTIFVIVMAPLVMGYTLWTIYDEYAGSPMGLRATNTKLAIMLIDLFFVILWSANLAAAFSVYLSNWNCQDPGQFTSNVNDGSLTGGSDISRFLIGMCRLQAGLVSLMFCGLIAWVFWFFISFLKMFHRIDQAGRPREFV</sequence>
<feature type="transmembrane region" description="Helical" evidence="2">
    <location>
        <begin position="353"/>
        <end position="376"/>
    </location>
</feature>
<keyword evidence="2" id="KW-0812">Transmembrane</keyword>